<evidence type="ECO:0000256" key="1">
    <source>
        <dbReference type="SAM" id="MobiDB-lite"/>
    </source>
</evidence>
<name>A0A0K0FPA2_STRVS</name>
<keyword evidence="2" id="KW-1185">Reference proteome</keyword>
<dbReference type="WBParaSite" id="SVE_1095600.1">
    <property type="protein sequence ID" value="SVE_1095600.1"/>
    <property type="gene ID" value="SVE_1095600"/>
</dbReference>
<protein>
    <submittedName>
        <fullName evidence="3">Ovule protein</fullName>
    </submittedName>
</protein>
<feature type="compositionally biased region" description="Basic and acidic residues" evidence="1">
    <location>
        <begin position="34"/>
        <end position="50"/>
    </location>
</feature>
<evidence type="ECO:0000313" key="3">
    <source>
        <dbReference type="WBParaSite" id="SVE_1095600.1"/>
    </source>
</evidence>
<reference evidence="3" key="2">
    <citation type="submission" date="2015-08" db="UniProtKB">
        <authorList>
            <consortium name="WormBaseParasite"/>
        </authorList>
    </citation>
    <scope>IDENTIFICATION</scope>
</reference>
<reference evidence="2" key="1">
    <citation type="submission" date="2014-07" db="EMBL/GenBank/DDBJ databases">
        <authorList>
            <person name="Martin A.A"/>
            <person name="De Silva N."/>
        </authorList>
    </citation>
    <scope>NUCLEOTIDE SEQUENCE</scope>
</reference>
<organism evidence="2 3">
    <name type="scientific">Strongyloides venezuelensis</name>
    <name type="common">Threadworm</name>
    <dbReference type="NCBI Taxonomy" id="75913"/>
    <lineage>
        <taxon>Eukaryota</taxon>
        <taxon>Metazoa</taxon>
        <taxon>Ecdysozoa</taxon>
        <taxon>Nematoda</taxon>
        <taxon>Chromadorea</taxon>
        <taxon>Rhabditida</taxon>
        <taxon>Tylenchina</taxon>
        <taxon>Panagrolaimomorpha</taxon>
        <taxon>Strongyloidoidea</taxon>
        <taxon>Strongyloididae</taxon>
        <taxon>Strongyloides</taxon>
    </lineage>
</organism>
<feature type="region of interest" description="Disordered" evidence="1">
    <location>
        <begin position="1"/>
        <end position="91"/>
    </location>
</feature>
<accession>A0A0K0FPA2</accession>
<dbReference type="AlphaFoldDB" id="A0A0K0FPA2"/>
<sequence length="91" mass="9984">MKSVEQNPDDGVNNDEKNKSSEGLPIVDSVVPNVEEHMEQFDSNSDKEELPSESLEILKVSEVDLEPSSDSVNGNDIDEESNPSVELPEVV</sequence>
<evidence type="ECO:0000313" key="2">
    <source>
        <dbReference type="Proteomes" id="UP000035680"/>
    </source>
</evidence>
<proteinExistence type="predicted"/>
<dbReference type="Proteomes" id="UP000035680">
    <property type="component" value="Unassembled WGS sequence"/>
</dbReference>